<accession>A0ABR9R8Z0</accession>
<dbReference type="RefSeq" id="WP_120485571.1">
    <property type="nucleotide sequence ID" value="NZ_JADCKF010000003.1"/>
</dbReference>
<sequence>MRFYVNKYAQPTGEHEVHRSNCAWLPDAENRIYLGDFATSQAAVKEARKYYSCVDGCKHCCPESHTR</sequence>
<dbReference type="EMBL" id="JADCKF010000003">
    <property type="protein sequence ID" value="MBE5055167.1"/>
    <property type="molecule type" value="Genomic_DNA"/>
</dbReference>
<evidence type="ECO:0000313" key="2">
    <source>
        <dbReference type="Proteomes" id="UP000806211"/>
    </source>
</evidence>
<evidence type="ECO:0008006" key="3">
    <source>
        <dbReference type="Google" id="ProtNLM"/>
    </source>
</evidence>
<name>A0ABR9R8Z0_9FIRM</name>
<keyword evidence="2" id="KW-1185">Reference proteome</keyword>
<gene>
    <name evidence="1" type="ORF">INF37_04030</name>
</gene>
<evidence type="ECO:0000313" key="1">
    <source>
        <dbReference type="EMBL" id="MBE5055167.1"/>
    </source>
</evidence>
<reference evidence="1 2" key="1">
    <citation type="submission" date="2020-10" db="EMBL/GenBank/DDBJ databases">
        <title>ChiBAC.</title>
        <authorList>
            <person name="Zenner C."/>
            <person name="Hitch T.C.A."/>
            <person name="Clavel T."/>
        </authorList>
    </citation>
    <scope>NUCLEOTIDE SEQUENCE [LARGE SCALE GENOMIC DNA]</scope>
    <source>
        <strain evidence="1 2">DSM 107456</strain>
    </source>
</reference>
<comment type="caution">
    <text evidence="1">The sequence shown here is derived from an EMBL/GenBank/DDBJ whole genome shotgun (WGS) entry which is preliminary data.</text>
</comment>
<proteinExistence type="predicted"/>
<organism evidence="1 2">
    <name type="scientific">Pseudoflavonifractor gallinarum</name>
    <dbReference type="NCBI Taxonomy" id="2779352"/>
    <lineage>
        <taxon>Bacteria</taxon>
        <taxon>Bacillati</taxon>
        <taxon>Bacillota</taxon>
        <taxon>Clostridia</taxon>
        <taxon>Eubacteriales</taxon>
        <taxon>Oscillospiraceae</taxon>
        <taxon>Pseudoflavonifractor</taxon>
    </lineage>
</organism>
<protein>
    <recommendedName>
        <fullName evidence="3">AP2/ERF domain-containing protein</fullName>
    </recommendedName>
</protein>
<dbReference type="Proteomes" id="UP000806211">
    <property type="component" value="Unassembled WGS sequence"/>
</dbReference>